<dbReference type="KEGG" id="vg:80516958"/>
<reference evidence="1" key="2">
    <citation type="journal article" date="2018" name="Nat. Commun.">
        <title>Tailed giant Tupanvirus possesses the most complete translational apparatus of the known virosphere.</title>
        <authorList>
            <person name="Abrahao J."/>
            <person name="Silva L."/>
            <person name="Silva L.S."/>
            <person name="Khalil J.Y.B."/>
            <person name="Rodrigues R."/>
            <person name="Arantes T."/>
            <person name="Assis F."/>
            <person name="Boratto P."/>
            <person name="Andrade M."/>
            <person name="Kroon E.G."/>
            <person name="Ribeiro B."/>
            <person name="Bergier I."/>
            <person name="Seligmann H."/>
            <person name="Ghigo E."/>
            <person name="Colson P."/>
            <person name="Levasseur A."/>
            <person name="Kroemer G."/>
            <person name="Raoult D."/>
            <person name="La Scola B."/>
        </authorList>
    </citation>
    <scope>NUCLEOTIDE SEQUENCE [LARGE SCALE GENOMIC DNA]</scope>
    <source>
        <strain evidence="1">Deep ocean</strain>
    </source>
</reference>
<name>A0A6N1ND82_9VIRU</name>
<sequence length="312" mass="36546">MLLKEFIDAFKKLKLDVIHPIFKKRITTCGKKFNRYMGHKNGTLYGRFVGEFIIAICDPKYKNLSHNDAVEKIFSRVNPCMKIYYQNEINFFVAPKFLTNFCQTNIENIMDAFSFANGMTRFNKYQDKNNCVLEICEVKKVFDILLMMLLAKIFCMICVCQNIAIEEKLTFKSTLSYINDYVPSLESMSVEHINNDFSTKSNSTEKKILLNLINKYGKKLEQSFSDENKIVSDFQNNPELFAILCDNDIVSNLLMKIKNEKITMKKISHSFFSCKNFLYLLYVLYDSNECEKQLPDLKLKIHNIESYIEIEI</sequence>
<evidence type="ECO:0000313" key="1">
    <source>
        <dbReference type="EMBL" id="QKU33659.1"/>
    </source>
</evidence>
<dbReference type="GeneID" id="80516958"/>
<dbReference type="EMBL" id="MF405918">
    <property type="protein sequence ID" value="QKU33659.1"/>
    <property type="molecule type" value="Genomic_DNA"/>
</dbReference>
<reference evidence="1" key="1">
    <citation type="submission" date="2017-06" db="EMBL/GenBank/DDBJ databases">
        <authorList>
            <person name="Assis F.L."/>
            <person name="Abrahao J.S."/>
            <person name="Silva L."/>
            <person name="Khalil J.B."/>
            <person name="Rodrigues R."/>
            <person name="Silva L.S."/>
            <person name="Boratto P."/>
            <person name="Andrade M."/>
            <person name="Kroon E.G."/>
            <person name="Ribeiro B."/>
            <person name="Bergier I."/>
            <person name="Seligmann H."/>
            <person name="Ghigo E."/>
            <person name="Colson P."/>
            <person name="Levasseur A."/>
            <person name="Raoult D."/>
            <person name="Scola B.L."/>
        </authorList>
    </citation>
    <scope>NUCLEOTIDE SEQUENCE</scope>
    <source>
        <strain evidence="1">Deep ocean</strain>
    </source>
</reference>
<protein>
    <submittedName>
        <fullName evidence="1">Putative ORFan</fullName>
    </submittedName>
</protein>
<dbReference type="RefSeq" id="YP_010780267.1">
    <property type="nucleotide sequence ID" value="NC_075038.1"/>
</dbReference>
<organism evidence="1">
    <name type="scientific">Tupanvirus deep ocean</name>
    <dbReference type="NCBI Taxonomy" id="2126984"/>
    <lineage>
        <taxon>Viruses</taxon>
        <taxon>Varidnaviria</taxon>
        <taxon>Bamfordvirae</taxon>
        <taxon>Nucleocytoviricota</taxon>
        <taxon>Megaviricetes</taxon>
        <taxon>Imitervirales</taxon>
        <taxon>Mimiviridae</taxon>
        <taxon>Megamimivirinae</taxon>
        <taxon>Tupanvirus</taxon>
        <taxon>Tupanvirus altamarinense</taxon>
    </lineage>
</organism>
<proteinExistence type="predicted"/>
<accession>A0A6N1ND82</accession>